<dbReference type="Pfam" id="PF01381">
    <property type="entry name" value="HTH_3"/>
    <property type="match status" value="1"/>
</dbReference>
<protein>
    <submittedName>
        <fullName evidence="2">Transcriptional regulator</fullName>
    </submittedName>
</protein>
<dbReference type="PANTHER" id="PTHR40455">
    <property type="entry name" value="ANTITOXIN HIGA"/>
    <property type="match status" value="1"/>
</dbReference>
<organism evidence="2 3">
    <name type="scientific">Leptothrix discophora</name>
    <dbReference type="NCBI Taxonomy" id="89"/>
    <lineage>
        <taxon>Bacteria</taxon>
        <taxon>Pseudomonadati</taxon>
        <taxon>Pseudomonadota</taxon>
        <taxon>Betaproteobacteria</taxon>
        <taxon>Burkholderiales</taxon>
        <taxon>Sphaerotilaceae</taxon>
        <taxon>Leptothrix</taxon>
    </lineage>
</organism>
<evidence type="ECO:0000259" key="1">
    <source>
        <dbReference type="PROSITE" id="PS50943"/>
    </source>
</evidence>
<evidence type="ECO:0000313" key="3">
    <source>
        <dbReference type="Proteomes" id="UP001235760"/>
    </source>
</evidence>
<keyword evidence="3" id="KW-1185">Reference proteome</keyword>
<sequence>MNVQDISSHWVALHEALGVGAPLADESAYLALLAQVDDMVEATGGQEEDPLWGLIGVAGDRLREYEARHHPWPDTSTPAEVLASLMQEHGLTQAQLPEIGSQGVVSEVLSGKRMLNLRQVRALAKRFSVPMEVFAN</sequence>
<evidence type="ECO:0000313" key="2">
    <source>
        <dbReference type="EMBL" id="MDP4301745.1"/>
    </source>
</evidence>
<dbReference type="Proteomes" id="UP001235760">
    <property type="component" value="Unassembled WGS sequence"/>
</dbReference>
<reference evidence="2 3" key="1">
    <citation type="submission" date="2023-08" db="EMBL/GenBank/DDBJ databases">
        <authorList>
            <person name="Roldan D.M."/>
            <person name="Menes R.J."/>
        </authorList>
    </citation>
    <scope>NUCLEOTIDE SEQUENCE [LARGE SCALE GENOMIC DNA]</scope>
    <source>
        <strain evidence="2 3">CCM 2812</strain>
    </source>
</reference>
<dbReference type="InterPro" id="IPR039060">
    <property type="entry name" value="Antitox_HigA"/>
</dbReference>
<feature type="domain" description="HTH cro/C1-type" evidence="1">
    <location>
        <begin position="82"/>
        <end position="134"/>
    </location>
</feature>
<dbReference type="InterPro" id="IPR001387">
    <property type="entry name" value="Cro/C1-type_HTH"/>
</dbReference>
<gene>
    <name evidence="2" type="ORF">Q8X39_13970</name>
</gene>
<dbReference type="Gene3D" id="1.10.260.40">
    <property type="entry name" value="lambda repressor-like DNA-binding domains"/>
    <property type="match status" value="1"/>
</dbReference>
<dbReference type="SUPFAM" id="SSF47413">
    <property type="entry name" value="lambda repressor-like DNA-binding domains"/>
    <property type="match status" value="1"/>
</dbReference>
<dbReference type="RefSeq" id="WP_305750290.1">
    <property type="nucleotide sequence ID" value="NZ_JAUZEE010000007.1"/>
</dbReference>
<name>A0ABT9G5H5_LEPDI</name>
<proteinExistence type="predicted"/>
<dbReference type="InterPro" id="IPR010982">
    <property type="entry name" value="Lambda_DNA-bd_dom_sf"/>
</dbReference>
<dbReference type="PANTHER" id="PTHR40455:SF1">
    <property type="entry name" value="ANTITOXIN HIGA"/>
    <property type="match status" value="1"/>
</dbReference>
<dbReference type="SMART" id="SM00530">
    <property type="entry name" value="HTH_XRE"/>
    <property type="match status" value="1"/>
</dbReference>
<dbReference type="EMBL" id="JAUZEE010000007">
    <property type="protein sequence ID" value="MDP4301745.1"/>
    <property type="molecule type" value="Genomic_DNA"/>
</dbReference>
<comment type="caution">
    <text evidence="2">The sequence shown here is derived from an EMBL/GenBank/DDBJ whole genome shotgun (WGS) entry which is preliminary data.</text>
</comment>
<accession>A0ABT9G5H5</accession>
<dbReference type="PROSITE" id="PS50943">
    <property type="entry name" value="HTH_CROC1"/>
    <property type="match status" value="1"/>
</dbReference>
<dbReference type="CDD" id="cd00093">
    <property type="entry name" value="HTH_XRE"/>
    <property type="match status" value="1"/>
</dbReference>